<gene>
    <name evidence="2" type="ORF">NCTC13350_02434</name>
</gene>
<dbReference type="OrthoDB" id="7301032at2"/>
<dbReference type="InterPro" id="IPR016181">
    <property type="entry name" value="Acyl_CoA_acyltransferase"/>
</dbReference>
<dbReference type="RefSeq" id="WP_147290427.1">
    <property type="nucleotide sequence ID" value="NZ_UGSK01000001.1"/>
</dbReference>
<accession>A0A378ZWY8</accession>
<evidence type="ECO:0000259" key="1">
    <source>
        <dbReference type="PROSITE" id="PS51186"/>
    </source>
</evidence>
<evidence type="ECO:0000313" key="3">
    <source>
        <dbReference type="Proteomes" id="UP000255000"/>
    </source>
</evidence>
<dbReference type="SUPFAM" id="SSF55729">
    <property type="entry name" value="Acyl-CoA N-acyltransferases (Nat)"/>
    <property type="match status" value="1"/>
</dbReference>
<protein>
    <recommendedName>
        <fullName evidence="1">N-acetyltransferase domain-containing protein</fullName>
    </recommendedName>
</protein>
<dbReference type="AlphaFoldDB" id="A0A378ZWY8"/>
<dbReference type="Gene3D" id="3.40.630.30">
    <property type="match status" value="1"/>
</dbReference>
<sequence length="325" mass="34688">MNARVPSNSTLMETASPGMAVELLEGEAGGFAVFGFPRLASRLSPVNAPWIAVGLRIAGIPAGLALGVVQDKTALLLSLMVAAPLRDQGYGRGLAEAFAAEAQTRGAVIVDIGFSSRIGQRDALVRCLGAAGFSVPELAELITTGEAGAMLDAVNQWPSIMKRLRNPESASLEPWRELDGVDLAAVEALSREPGYVPGMAPQADPETFDPACSVAVRRSGQLLGWVVAESLPVITLDAYRGRKGVCYRSAYLTQRLWHTGLLVGAYRAAFEAQVNTYGPGSIAVFHTSIPRMAAMVRRRFGPIALQVDEHWRMNKTLACQNIETA</sequence>
<dbReference type="Proteomes" id="UP000255000">
    <property type="component" value="Unassembled WGS sequence"/>
</dbReference>
<dbReference type="GO" id="GO:0016747">
    <property type="term" value="F:acyltransferase activity, transferring groups other than amino-acyl groups"/>
    <property type="evidence" value="ECO:0007669"/>
    <property type="project" value="InterPro"/>
</dbReference>
<proteinExistence type="predicted"/>
<evidence type="ECO:0000313" key="2">
    <source>
        <dbReference type="EMBL" id="SUB01493.1"/>
    </source>
</evidence>
<reference evidence="2 3" key="1">
    <citation type="submission" date="2018-06" db="EMBL/GenBank/DDBJ databases">
        <authorList>
            <consortium name="Pathogen Informatics"/>
            <person name="Doyle S."/>
        </authorList>
    </citation>
    <scope>NUCLEOTIDE SEQUENCE [LARGE SCALE GENOMIC DNA]</scope>
    <source>
        <strain evidence="2 3">NCTC13350</strain>
    </source>
</reference>
<dbReference type="PROSITE" id="PS51186">
    <property type="entry name" value="GNAT"/>
    <property type="match status" value="1"/>
</dbReference>
<dbReference type="EMBL" id="UGSK01000001">
    <property type="protein sequence ID" value="SUB01493.1"/>
    <property type="molecule type" value="Genomic_DNA"/>
</dbReference>
<dbReference type="InterPro" id="IPR000182">
    <property type="entry name" value="GNAT_dom"/>
</dbReference>
<organism evidence="2 3">
    <name type="scientific">Pannonibacter phragmitetus</name>
    <dbReference type="NCBI Taxonomy" id="121719"/>
    <lineage>
        <taxon>Bacteria</taxon>
        <taxon>Pseudomonadati</taxon>
        <taxon>Pseudomonadota</taxon>
        <taxon>Alphaproteobacteria</taxon>
        <taxon>Hyphomicrobiales</taxon>
        <taxon>Stappiaceae</taxon>
        <taxon>Pannonibacter</taxon>
    </lineage>
</organism>
<feature type="domain" description="N-acetyltransferase" evidence="1">
    <location>
        <begin position="10"/>
        <end position="155"/>
    </location>
</feature>
<name>A0A378ZWY8_9HYPH</name>